<comment type="similarity">
    <text evidence="3">Belongs to the snRNP SmB/SmN family.</text>
</comment>
<evidence type="ECO:0000259" key="11">
    <source>
        <dbReference type="PROSITE" id="PS52002"/>
    </source>
</evidence>
<dbReference type="EMBL" id="ML004436">
    <property type="protein sequence ID" value="RKP31852.1"/>
    <property type="molecule type" value="Genomic_DNA"/>
</dbReference>
<dbReference type="GO" id="GO:0005737">
    <property type="term" value="C:cytoplasm"/>
    <property type="evidence" value="ECO:0007669"/>
    <property type="project" value="UniProtKB-SubCell"/>
</dbReference>
<keyword evidence="9" id="KW-0687">Ribonucleoprotein</keyword>
<name>A0A4P9ZHC1_9ASCO</name>
<dbReference type="OrthoDB" id="2020720at2759"/>
<dbReference type="PANTHER" id="PTHR10701:SF0">
    <property type="entry name" value="SMALL NUCLEAR RIBONUCLEOPROTEIN-ASSOCIATED PROTEIN B"/>
    <property type="match status" value="1"/>
</dbReference>
<dbReference type="SUPFAM" id="SSF50182">
    <property type="entry name" value="Sm-like ribonucleoproteins"/>
    <property type="match status" value="1"/>
</dbReference>
<keyword evidence="4" id="KW-0963">Cytoplasm</keyword>
<dbReference type="InterPro" id="IPR001163">
    <property type="entry name" value="Sm_dom_euk/arc"/>
</dbReference>
<gene>
    <name evidence="12" type="ORF">METBISCDRAFT_26165</name>
</gene>
<keyword evidence="6" id="KW-0694">RNA-binding</keyword>
<dbReference type="AlphaFoldDB" id="A0A4P9ZHC1"/>
<evidence type="ECO:0000313" key="13">
    <source>
        <dbReference type="Proteomes" id="UP000268321"/>
    </source>
</evidence>
<dbReference type="InterPro" id="IPR050914">
    <property type="entry name" value="snRNP_SmB/NAA38-like"/>
</dbReference>
<dbReference type="Pfam" id="PF01423">
    <property type="entry name" value="LSM"/>
    <property type="match status" value="1"/>
</dbReference>
<dbReference type="Proteomes" id="UP000268321">
    <property type="component" value="Unassembled WGS sequence"/>
</dbReference>
<dbReference type="CDD" id="cd01717">
    <property type="entry name" value="Sm_B"/>
    <property type="match status" value="1"/>
</dbReference>
<proteinExistence type="inferred from homology"/>
<dbReference type="GO" id="GO:0070990">
    <property type="term" value="F:snRNP binding"/>
    <property type="evidence" value="ECO:0007669"/>
    <property type="project" value="TreeGrafter"/>
</dbReference>
<dbReference type="PANTHER" id="PTHR10701">
    <property type="entry name" value="SMALL NUCLEAR RIBONUCLEOPROTEIN-ASSOCIATED PROTEIN B AND N"/>
    <property type="match status" value="1"/>
</dbReference>
<dbReference type="PROSITE" id="PS52002">
    <property type="entry name" value="SM"/>
    <property type="match status" value="1"/>
</dbReference>
<dbReference type="GO" id="GO:0005682">
    <property type="term" value="C:U5 snRNP"/>
    <property type="evidence" value="ECO:0007669"/>
    <property type="project" value="TreeGrafter"/>
</dbReference>
<organism evidence="12 13">
    <name type="scientific">Metschnikowia bicuspidata</name>
    <dbReference type="NCBI Taxonomy" id="27322"/>
    <lineage>
        <taxon>Eukaryota</taxon>
        <taxon>Fungi</taxon>
        <taxon>Dikarya</taxon>
        <taxon>Ascomycota</taxon>
        <taxon>Saccharomycotina</taxon>
        <taxon>Pichiomycetes</taxon>
        <taxon>Metschnikowiaceae</taxon>
        <taxon>Metschnikowia</taxon>
    </lineage>
</organism>
<evidence type="ECO:0000313" key="12">
    <source>
        <dbReference type="EMBL" id="RKP31852.1"/>
    </source>
</evidence>
<dbReference type="GO" id="GO:0071004">
    <property type="term" value="C:U2-type prespliceosome"/>
    <property type="evidence" value="ECO:0007669"/>
    <property type="project" value="TreeGrafter"/>
</dbReference>
<dbReference type="GO" id="GO:0071013">
    <property type="term" value="C:catalytic step 2 spliceosome"/>
    <property type="evidence" value="ECO:0007669"/>
    <property type="project" value="TreeGrafter"/>
</dbReference>
<dbReference type="SMART" id="SM00651">
    <property type="entry name" value="Sm"/>
    <property type="match status" value="1"/>
</dbReference>
<evidence type="ECO:0000256" key="8">
    <source>
        <dbReference type="ARBA" id="ARBA00023242"/>
    </source>
</evidence>
<dbReference type="InterPro" id="IPR047575">
    <property type="entry name" value="Sm"/>
</dbReference>
<keyword evidence="8" id="KW-0539">Nucleus</keyword>
<evidence type="ECO:0000256" key="3">
    <source>
        <dbReference type="ARBA" id="ARBA00009123"/>
    </source>
</evidence>
<evidence type="ECO:0000256" key="6">
    <source>
        <dbReference type="ARBA" id="ARBA00022884"/>
    </source>
</evidence>
<evidence type="ECO:0000256" key="9">
    <source>
        <dbReference type="ARBA" id="ARBA00023274"/>
    </source>
</evidence>
<dbReference type="GO" id="GO:0003723">
    <property type="term" value="F:RNA binding"/>
    <property type="evidence" value="ECO:0007669"/>
    <property type="project" value="UniProtKB-KW"/>
</dbReference>
<comment type="subcellular location">
    <subcellularLocation>
        <location evidence="2">Cytoplasm</location>
    </subcellularLocation>
    <subcellularLocation>
        <location evidence="1">Nucleus</location>
    </subcellularLocation>
</comment>
<dbReference type="GO" id="GO:0005686">
    <property type="term" value="C:U2 snRNP"/>
    <property type="evidence" value="ECO:0007669"/>
    <property type="project" value="TreeGrafter"/>
</dbReference>
<feature type="domain" description="Sm" evidence="11">
    <location>
        <begin position="6"/>
        <end position="97"/>
    </location>
</feature>
<evidence type="ECO:0000256" key="7">
    <source>
        <dbReference type="ARBA" id="ARBA00023187"/>
    </source>
</evidence>
<sequence>MSVTVSKKTKIADLRNYRLRVSILDGRSFTGQLLAFDSHMNLVLADTEEARITKKAYRELIKNKVNGPARIEEVKRFLGLVILRGEQVVNITVKSGPTADIKKRLSQLKLGDGVSKPLKVPVSQKAKLKGPVKKIGT</sequence>
<protein>
    <recommendedName>
        <fullName evidence="10">Sm protein B</fullName>
    </recommendedName>
</protein>
<evidence type="ECO:0000256" key="10">
    <source>
        <dbReference type="ARBA" id="ARBA00041355"/>
    </source>
</evidence>
<dbReference type="GO" id="GO:0005687">
    <property type="term" value="C:U4 snRNP"/>
    <property type="evidence" value="ECO:0007669"/>
    <property type="project" value="TreeGrafter"/>
</dbReference>
<evidence type="ECO:0000256" key="2">
    <source>
        <dbReference type="ARBA" id="ARBA00004496"/>
    </source>
</evidence>
<dbReference type="GO" id="GO:0000398">
    <property type="term" value="P:mRNA splicing, via spliceosome"/>
    <property type="evidence" value="ECO:0007669"/>
    <property type="project" value="TreeGrafter"/>
</dbReference>
<keyword evidence="13" id="KW-1185">Reference proteome</keyword>
<evidence type="ECO:0000256" key="1">
    <source>
        <dbReference type="ARBA" id="ARBA00004123"/>
    </source>
</evidence>
<dbReference type="InterPro" id="IPR010920">
    <property type="entry name" value="LSM_dom_sf"/>
</dbReference>
<keyword evidence="5" id="KW-0507">mRNA processing</keyword>
<dbReference type="Gene3D" id="2.30.30.100">
    <property type="match status" value="1"/>
</dbReference>
<dbReference type="GO" id="GO:0046540">
    <property type="term" value="C:U4/U6 x U5 tri-snRNP complex"/>
    <property type="evidence" value="ECO:0007669"/>
    <property type="project" value="TreeGrafter"/>
</dbReference>
<evidence type="ECO:0000256" key="5">
    <source>
        <dbReference type="ARBA" id="ARBA00022664"/>
    </source>
</evidence>
<dbReference type="GO" id="GO:0005685">
    <property type="term" value="C:U1 snRNP"/>
    <property type="evidence" value="ECO:0007669"/>
    <property type="project" value="TreeGrafter"/>
</dbReference>
<reference evidence="13" key="1">
    <citation type="journal article" date="2018" name="Nat. Microbiol.">
        <title>Leveraging single-cell genomics to expand the fungal tree of life.</title>
        <authorList>
            <person name="Ahrendt S.R."/>
            <person name="Quandt C.A."/>
            <person name="Ciobanu D."/>
            <person name="Clum A."/>
            <person name="Salamov A."/>
            <person name="Andreopoulos B."/>
            <person name="Cheng J.F."/>
            <person name="Woyke T."/>
            <person name="Pelin A."/>
            <person name="Henrissat B."/>
            <person name="Reynolds N.K."/>
            <person name="Benny G.L."/>
            <person name="Smith M.E."/>
            <person name="James T.Y."/>
            <person name="Grigoriev I.V."/>
        </authorList>
    </citation>
    <scope>NUCLEOTIDE SEQUENCE [LARGE SCALE GENOMIC DNA]</scope>
    <source>
        <strain evidence="13">Baker2002</strain>
    </source>
</reference>
<accession>A0A4P9ZHC1</accession>
<keyword evidence="7" id="KW-0508">mRNA splicing</keyword>
<evidence type="ECO:0000256" key="4">
    <source>
        <dbReference type="ARBA" id="ARBA00022490"/>
    </source>
</evidence>